<evidence type="ECO:0000313" key="7">
    <source>
        <dbReference type="Proteomes" id="UP001595892"/>
    </source>
</evidence>
<dbReference type="GO" id="GO:0052621">
    <property type="term" value="F:diguanylate cyclase activity"/>
    <property type="evidence" value="ECO:0007669"/>
    <property type="project" value="UniProtKB-EC"/>
</dbReference>
<dbReference type="EMBL" id="JBHSGG010000037">
    <property type="protein sequence ID" value="MFC4729174.1"/>
    <property type="molecule type" value="Genomic_DNA"/>
</dbReference>
<comment type="catalytic activity">
    <reaction evidence="2">
        <text>2 GTP = 3',3'-c-di-GMP + 2 diphosphate</text>
        <dbReference type="Rhea" id="RHEA:24898"/>
        <dbReference type="ChEBI" id="CHEBI:33019"/>
        <dbReference type="ChEBI" id="CHEBI:37565"/>
        <dbReference type="ChEBI" id="CHEBI:58805"/>
        <dbReference type="EC" id="2.7.7.65"/>
    </reaction>
</comment>
<dbReference type="NCBIfam" id="TIGR00254">
    <property type="entry name" value="GGDEF"/>
    <property type="match status" value="1"/>
</dbReference>
<evidence type="ECO:0000313" key="6">
    <source>
        <dbReference type="EMBL" id="MFC4729174.1"/>
    </source>
</evidence>
<sequence>MTRSAPDATSPAAKVLLVENSKIFRQMVSTAIREKLDLEVVACATLAEARAALARGDTFFLALTGLVLADGEAEDIVSLFVGHGLPMAVVTGVFDAEVRQRVVTRPIVDYVLKDTPGAVDYLVWLVRRLERNRRIAALVVDDARSAREHSAAMLRMYGFRVVEASGGAEALRIMAAEPAIRLVVCDHEMPGMTGVEFTRRLRTSRSRDAVAVIGVSSIDRASLVAEFLKSGANDFLHKPFSREEFFCRISQNVDNLELIGSLQDLATRDFLTGLANRRSLFERGQALFLQTREADRPLAVAMLDIDFFKKVNDSVGHDGGDVALKAVAGAVAQHAGPQDLAARLGGEEFCLLLPDRDAASAAVLLDGLRRHVEELAVPFEGGTIALTVSIGLCAGHRESLHAMLAEADRALYLAKAAGRNRLVAAEGAEAAG</sequence>
<dbReference type="CDD" id="cd01949">
    <property type="entry name" value="GGDEF"/>
    <property type="match status" value="1"/>
</dbReference>
<evidence type="ECO:0000259" key="5">
    <source>
        <dbReference type="PROSITE" id="PS50887"/>
    </source>
</evidence>
<dbReference type="InterPro" id="IPR043128">
    <property type="entry name" value="Rev_trsase/Diguanyl_cyclase"/>
</dbReference>
<dbReference type="PANTHER" id="PTHR45138">
    <property type="entry name" value="REGULATORY COMPONENTS OF SENSORY TRANSDUCTION SYSTEM"/>
    <property type="match status" value="1"/>
</dbReference>
<dbReference type="InterPro" id="IPR001789">
    <property type="entry name" value="Sig_transdc_resp-reg_receiver"/>
</dbReference>
<dbReference type="InterPro" id="IPR050469">
    <property type="entry name" value="Diguanylate_Cyclase"/>
</dbReference>
<dbReference type="EC" id="2.7.7.65" evidence="1"/>
<organism evidence="6 7">
    <name type="scientific">Coralloluteibacterium thermophilum</name>
    <dbReference type="NCBI Taxonomy" id="2707049"/>
    <lineage>
        <taxon>Bacteria</taxon>
        <taxon>Pseudomonadati</taxon>
        <taxon>Pseudomonadota</taxon>
        <taxon>Gammaproteobacteria</taxon>
        <taxon>Lysobacterales</taxon>
        <taxon>Lysobacteraceae</taxon>
        <taxon>Coralloluteibacterium</taxon>
    </lineage>
</organism>
<dbReference type="PANTHER" id="PTHR45138:SF9">
    <property type="entry name" value="DIGUANYLATE CYCLASE DGCM-RELATED"/>
    <property type="match status" value="1"/>
</dbReference>
<keyword evidence="6" id="KW-0548">Nucleotidyltransferase</keyword>
<dbReference type="SMART" id="SM00448">
    <property type="entry name" value="REC"/>
    <property type="match status" value="2"/>
</dbReference>
<gene>
    <name evidence="6" type="ORF">ACFO3Q_13445</name>
</gene>
<feature type="domain" description="GGDEF" evidence="5">
    <location>
        <begin position="296"/>
        <end position="427"/>
    </location>
</feature>
<dbReference type="Pfam" id="PF00072">
    <property type="entry name" value="Response_reg"/>
    <property type="match status" value="1"/>
</dbReference>
<feature type="domain" description="Response regulatory" evidence="4">
    <location>
        <begin position="136"/>
        <end position="253"/>
    </location>
</feature>
<dbReference type="InterPro" id="IPR029787">
    <property type="entry name" value="Nucleotide_cyclase"/>
</dbReference>
<dbReference type="RefSeq" id="WP_377005245.1">
    <property type="nucleotide sequence ID" value="NZ_JBHSGG010000037.1"/>
</dbReference>
<proteinExistence type="predicted"/>
<name>A0ABV9NP02_9GAMM</name>
<dbReference type="InterPro" id="IPR000160">
    <property type="entry name" value="GGDEF_dom"/>
</dbReference>
<feature type="domain" description="Response regulatory" evidence="4">
    <location>
        <begin position="14"/>
        <end position="128"/>
    </location>
</feature>
<keyword evidence="6" id="KW-0808">Transferase</keyword>
<keyword evidence="7" id="KW-1185">Reference proteome</keyword>
<dbReference type="InterPro" id="IPR011006">
    <property type="entry name" value="CheY-like_superfamily"/>
</dbReference>
<evidence type="ECO:0000256" key="1">
    <source>
        <dbReference type="ARBA" id="ARBA00012528"/>
    </source>
</evidence>
<dbReference type="Gene3D" id="3.30.70.270">
    <property type="match status" value="1"/>
</dbReference>
<dbReference type="Pfam" id="PF00990">
    <property type="entry name" value="GGDEF"/>
    <property type="match status" value="1"/>
</dbReference>
<evidence type="ECO:0000256" key="2">
    <source>
        <dbReference type="ARBA" id="ARBA00034247"/>
    </source>
</evidence>
<comment type="caution">
    <text evidence="3">Lacks conserved residue(s) required for the propagation of feature annotation.</text>
</comment>
<evidence type="ECO:0000256" key="3">
    <source>
        <dbReference type="PROSITE-ProRule" id="PRU00169"/>
    </source>
</evidence>
<dbReference type="SUPFAM" id="SSF52172">
    <property type="entry name" value="CheY-like"/>
    <property type="match status" value="2"/>
</dbReference>
<protein>
    <recommendedName>
        <fullName evidence="1">diguanylate cyclase</fullName>
        <ecNumber evidence="1">2.7.7.65</ecNumber>
    </recommendedName>
</protein>
<reference evidence="7" key="1">
    <citation type="journal article" date="2019" name="Int. J. Syst. Evol. Microbiol.">
        <title>The Global Catalogue of Microorganisms (GCM) 10K type strain sequencing project: providing services to taxonomists for standard genome sequencing and annotation.</title>
        <authorList>
            <consortium name="The Broad Institute Genomics Platform"/>
            <consortium name="The Broad Institute Genome Sequencing Center for Infectious Disease"/>
            <person name="Wu L."/>
            <person name="Ma J."/>
        </authorList>
    </citation>
    <scope>NUCLEOTIDE SEQUENCE [LARGE SCALE GENOMIC DNA]</scope>
    <source>
        <strain evidence="7">CGMCC 1.13574</strain>
    </source>
</reference>
<comment type="caution">
    <text evidence="6">The sequence shown here is derived from an EMBL/GenBank/DDBJ whole genome shotgun (WGS) entry which is preliminary data.</text>
</comment>
<dbReference type="SUPFAM" id="SSF55073">
    <property type="entry name" value="Nucleotide cyclase"/>
    <property type="match status" value="1"/>
</dbReference>
<dbReference type="PROSITE" id="PS50110">
    <property type="entry name" value="RESPONSE_REGULATORY"/>
    <property type="match status" value="2"/>
</dbReference>
<feature type="modified residue" description="4-aspartylphosphate" evidence="3">
    <location>
        <position position="186"/>
    </location>
</feature>
<keyword evidence="3" id="KW-0597">Phosphoprotein</keyword>
<dbReference type="PROSITE" id="PS50887">
    <property type="entry name" value="GGDEF"/>
    <property type="match status" value="1"/>
</dbReference>
<dbReference type="Gene3D" id="3.40.50.2300">
    <property type="match status" value="2"/>
</dbReference>
<accession>A0ABV9NP02</accession>
<dbReference type="Proteomes" id="UP001595892">
    <property type="component" value="Unassembled WGS sequence"/>
</dbReference>
<dbReference type="SMART" id="SM00267">
    <property type="entry name" value="GGDEF"/>
    <property type="match status" value="1"/>
</dbReference>
<evidence type="ECO:0000259" key="4">
    <source>
        <dbReference type="PROSITE" id="PS50110"/>
    </source>
</evidence>